<evidence type="ECO:0000313" key="1">
    <source>
        <dbReference type="EMBL" id="QHA09782.1"/>
    </source>
</evidence>
<dbReference type="KEGG" id="sbro:GQF42_24250"/>
<proteinExistence type="predicted"/>
<accession>A0A6I6NEM4</accession>
<dbReference type="SUPFAM" id="SSF101898">
    <property type="entry name" value="NHL repeat"/>
    <property type="match status" value="1"/>
</dbReference>
<dbReference type="InterPro" id="IPR011042">
    <property type="entry name" value="6-blade_b-propeller_TolB-like"/>
</dbReference>
<protein>
    <recommendedName>
        <fullName evidence="3">SMP-30/Gluconolactonase/LRE-like region domain-containing protein</fullName>
    </recommendedName>
</protein>
<name>A0A6I6NEM4_9ACTN</name>
<dbReference type="Gene3D" id="2.120.10.30">
    <property type="entry name" value="TolB, C-terminal domain"/>
    <property type="match status" value="1"/>
</dbReference>
<sequence>MSVVAAAGPASADATFLGRLHHVREIASTVPENGDVNPYGTAVVRRDAGRLHRGDVLVSNFNNSQNQQGTGTTLVQISPRGTARLFARIDPAHLPGPCPGGVGLTTALSILPGGWVVVGSLPTADGTSATAQAGCLLVLDSHGRVRETFAGGGINGPWDMTAASDGDRTDLFVTNVLNGTVAGGGNEVDRGTVLRITLQRHGDQPPQRVQTTTIGSGFAQKTDPDALVIGPTGVGLAKDGSLYVADTVKNLIAVIPRALTRTSSAGTGGDVTSGGKLNGPLGLAIAPNGHILTVNGGDGNIVETTPAGRQVAVRQLDSSGSPPGAGALFGLAVDLDRDAVYFVDDATNFLDVLH</sequence>
<evidence type="ECO:0008006" key="3">
    <source>
        <dbReference type="Google" id="ProtNLM"/>
    </source>
</evidence>
<keyword evidence="2" id="KW-1185">Reference proteome</keyword>
<reference evidence="1 2" key="1">
    <citation type="submission" date="2019-12" db="EMBL/GenBank/DDBJ databases">
        <title>Streptomyces sp. strain T44 isolated from rhizosphere soil of Broussonetia papyrifera.</title>
        <authorList>
            <person name="Mo P."/>
        </authorList>
    </citation>
    <scope>NUCLEOTIDE SEQUENCE [LARGE SCALE GENOMIC DNA]</scope>
    <source>
        <strain evidence="1 2">T44</strain>
    </source>
</reference>
<dbReference type="EMBL" id="CP047020">
    <property type="protein sequence ID" value="QHA09782.1"/>
    <property type="molecule type" value="Genomic_DNA"/>
</dbReference>
<evidence type="ECO:0000313" key="2">
    <source>
        <dbReference type="Proteomes" id="UP000436138"/>
    </source>
</evidence>
<dbReference type="AlphaFoldDB" id="A0A6I6NEM4"/>
<organism evidence="1 2">
    <name type="scientific">Streptomyces broussonetiae</name>
    <dbReference type="NCBI Taxonomy" id="2686304"/>
    <lineage>
        <taxon>Bacteria</taxon>
        <taxon>Bacillati</taxon>
        <taxon>Actinomycetota</taxon>
        <taxon>Actinomycetes</taxon>
        <taxon>Kitasatosporales</taxon>
        <taxon>Streptomycetaceae</taxon>
        <taxon>Streptomyces</taxon>
    </lineage>
</organism>
<dbReference type="Proteomes" id="UP000436138">
    <property type="component" value="Chromosome"/>
</dbReference>
<gene>
    <name evidence="1" type="ORF">GQF42_24250</name>
</gene>